<dbReference type="PANTHER" id="PTHR22437">
    <property type="entry name" value="WINGED HELIX DOMAIN-CONTAINING PROTEIN"/>
    <property type="match status" value="1"/>
</dbReference>
<dbReference type="AlphaFoldDB" id="A0A183E228"/>
<sequence>MMLTPCLGIIFQRVADRKIAGHKLFLSFIEENRASFWNVELVEAVEFLRYIGYLKPSTLFVTSKNDRYMQVLRDAWTRRFLKPANGYKIESLCKYFAVTMFNPRQEIF</sequence>
<accession>A0A183E228</accession>
<evidence type="ECO:0000313" key="3">
    <source>
        <dbReference type="WBParaSite" id="GPUH_0001503901-mRNA-1"/>
    </source>
</evidence>
<dbReference type="EMBL" id="UYRT01081937">
    <property type="protein sequence ID" value="VDN25207.1"/>
    <property type="molecule type" value="Genomic_DNA"/>
</dbReference>
<gene>
    <name evidence="1" type="ORF">GPUH_LOCUS15019</name>
</gene>
<dbReference type="WBParaSite" id="GPUH_0001503901-mRNA-1">
    <property type="protein sequence ID" value="GPUH_0001503901-mRNA-1"/>
    <property type="gene ID" value="GPUH_0001503901"/>
</dbReference>
<dbReference type="OrthoDB" id="10020110at2759"/>
<dbReference type="InterPro" id="IPR040126">
    <property type="entry name" value="STOX1/2"/>
</dbReference>
<dbReference type="GO" id="GO:0005737">
    <property type="term" value="C:cytoplasm"/>
    <property type="evidence" value="ECO:0007669"/>
    <property type="project" value="TreeGrafter"/>
</dbReference>
<name>A0A183E228_9BILA</name>
<keyword evidence="2" id="KW-1185">Reference proteome</keyword>
<evidence type="ECO:0000313" key="2">
    <source>
        <dbReference type="Proteomes" id="UP000271098"/>
    </source>
</evidence>
<proteinExistence type="predicted"/>
<reference evidence="1 2" key="2">
    <citation type="submission" date="2018-11" db="EMBL/GenBank/DDBJ databases">
        <authorList>
            <consortium name="Pathogen Informatics"/>
        </authorList>
    </citation>
    <scope>NUCLEOTIDE SEQUENCE [LARGE SCALE GENOMIC DNA]</scope>
</reference>
<dbReference type="GO" id="GO:0005634">
    <property type="term" value="C:nucleus"/>
    <property type="evidence" value="ECO:0007669"/>
    <property type="project" value="TreeGrafter"/>
</dbReference>
<dbReference type="PANTHER" id="PTHR22437:SF0">
    <property type="entry name" value="FI21431P1"/>
    <property type="match status" value="1"/>
</dbReference>
<organism evidence="3">
    <name type="scientific">Gongylonema pulchrum</name>
    <dbReference type="NCBI Taxonomy" id="637853"/>
    <lineage>
        <taxon>Eukaryota</taxon>
        <taxon>Metazoa</taxon>
        <taxon>Ecdysozoa</taxon>
        <taxon>Nematoda</taxon>
        <taxon>Chromadorea</taxon>
        <taxon>Rhabditida</taxon>
        <taxon>Spirurina</taxon>
        <taxon>Spiruromorpha</taxon>
        <taxon>Spiruroidea</taxon>
        <taxon>Gongylonematidae</taxon>
        <taxon>Gongylonema</taxon>
    </lineage>
</organism>
<dbReference type="GO" id="GO:0006357">
    <property type="term" value="P:regulation of transcription by RNA polymerase II"/>
    <property type="evidence" value="ECO:0007669"/>
    <property type="project" value="InterPro"/>
</dbReference>
<dbReference type="Proteomes" id="UP000271098">
    <property type="component" value="Unassembled WGS sequence"/>
</dbReference>
<evidence type="ECO:0000313" key="1">
    <source>
        <dbReference type="EMBL" id="VDN25207.1"/>
    </source>
</evidence>
<protein>
    <submittedName>
        <fullName evidence="3">Storkhead-box protein 1</fullName>
    </submittedName>
</protein>
<reference evidence="3" key="1">
    <citation type="submission" date="2016-06" db="UniProtKB">
        <authorList>
            <consortium name="WormBaseParasite"/>
        </authorList>
    </citation>
    <scope>IDENTIFICATION</scope>
</reference>
<dbReference type="GO" id="GO:0000977">
    <property type="term" value="F:RNA polymerase II transcription regulatory region sequence-specific DNA binding"/>
    <property type="evidence" value="ECO:0007669"/>
    <property type="project" value="TreeGrafter"/>
</dbReference>